<dbReference type="SMART" id="SM00448">
    <property type="entry name" value="REC"/>
    <property type="match status" value="1"/>
</dbReference>
<dbReference type="EMBL" id="CAJB01000134">
    <property type="protein sequence ID" value="CCH77716.1"/>
    <property type="molecule type" value="Genomic_DNA"/>
</dbReference>
<gene>
    <name evidence="5" type="ORF">BN12_2190001</name>
</gene>
<comment type="caution">
    <text evidence="5">The sequence shown here is derived from an EMBL/GenBank/DDBJ whole genome shotgun (WGS) entry which is preliminary data.</text>
</comment>
<dbReference type="Proteomes" id="UP000035721">
    <property type="component" value="Unassembled WGS sequence"/>
</dbReference>
<dbReference type="InterPro" id="IPR001789">
    <property type="entry name" value="Sig_transdc_resp-reg_receiver"/>
</dbReference>
<protein>
    <submittedName>
        <fullName evidence="5">Two component transcriptional regulator, LuxR family</fullName>
    </submittedName>
</protein>
<dbReference type="PROSITE" id="PS50043">
    <property type="entry name" value="HTH_LUXR_2"/>
    <property type="match status" value="1"/>
</dbReference>
<proteinExistence type="predicted"/>
<organism evidence="5 6">
    <name type="scientific">Nostocoides japonicum T1-X7</name>
    <dbReference type="NCBI Taxonomy" id="1194083"/>
    <lineage>
        <taxon>Bacteria</taxon>
        <taxon>Bacillati</taxon>
        <taxon>Actinomycetota</taxon>
        <taxon>Actinomycetes</taxon>
        <taxon>Micrococcales</taxon>
        <taxon>Intrasporangiaceae</taxon>
        <taxon>Nostocoides</taxon>
    </lineage>
</organism>
<accession>A0A077LVL2</accession>
<dbReference type="GO" id="GO:0000160">
    <property type="term" value="P:phosphorelay signal transduction system"/>
    <property type="evidence" value="ECO:0007669"/>
    <property type="project" value="InterPro"/>
</dbReference>
<dbReference type="CDD" id="cd06170">
    <property type="entry name" value="LuxR_C_like"/>
    <property type="match status" value="1"/>
</dbReference>
<dbReference type="Pfam" id="PF00196">
    <property type="entry name" value="GerE"/>
    <property type="match status" value="1"/>
</dbReference>
<name>A0A077LVL2_9MICO</name>
<dbReference type="InterPro" id="IPR016032">
    <property type="entry name" value="Sig_transdc_resp-reg_C-effctor"/>
</dbReference>
<dbReference type="SUPFAM" id="SSF52172">
    <property type="entry name" value="CheY-like"/>
    <property type="match status" value="1"/>
</dbReference>
<dbReference type="InterPro" id="IPR039420">
    <property type="entry name" value="WalR-like"/>
</dbReference>
<evidence type="ECO:0000256" key="2">
    <source>
        <dbReference type="PROSITE-ProRule" id="PRU00169"/>
    </source>
</evidence>
<evidence type="ECO:0000313" key="6">
    <source>
        <dbReference type="Proteomes" id="UP000035721"/>
    </source>
</evidence>
<evidence type="ECO:0000259" key="3">
    <source>
        <dbReference type="PROSITE" id="PS50043"/>
    </source>
</evidence>
<dbReference type="Pfam" id="PF00072">
    <property type="entry name" value="Response_reg"/>
    <property type="match status" value="1"/>
</dbReference>
<keyword evidence="2" id="KW-0597">Phosphoprotein</keyword>
<dbReference type="InterPro" id="IPR011006">
    <property type="entry name" value="CheY-like_superfamily"/>
</dbReference>
<feature type="domain" description="Response regulatory" evidence="4">
    <location>
        <begin position="7"/>
        <end position="123"/>
    </location>
</feature>
<evidence type="ECO:0000256" key="1">
    <source>
        <dbReference type="ARBA" id="ARBA00023125"/>
    </source>
</evidence>
<dbReference type="AlphaFoldDB" id="A0A077LVL2"/>
<dbReference type="RefSeq" id="WP_235432460.1">
    <property type="nucleotide sequence ID" value="NZ_HF570958.1"/>
</dbReference>
<dbReference type="PANTHER" id="PTHR43214:SF42">
    <property type="entry name" value="TRANSCRIPTIONAL REGULATORY PROTEIN DESR"/>
    <property type="match status" value="1"/>
</dbReference>
<dbReference type="SMART" id="SM00421">
    <property type="entry name" value="HTH_LUXR"/>
    <property type="match status" value="1"/>
</dbReference>
<feature type="modified residue" description="4-aspartylphosphate" evidence="2">
    <location>
        <position position="58"/>
    </location>
</feature>
<feature type="domain" description="HTH luxR-type" evidence="3">
    <location>
        <begin position="138"/>
        <end position="203"/>
    </location>
</feature>
<dbReference type="Gene3D" id="3.40.50.2300">
    <property type="match status" value="1"/>
</dbReference>
<reference evidence="5 6" key="1">
    <citation type="journal article" date="2013" name="ISME J.">
        <title>A metabolic model for members of the genus Tetrasphaera involved in enhanced biological phosphorus removal.</title>
        <authorList>
            <person name="Kristiansen R."/>
            <person name="Nguyen H.T.T."/>
            <person name="Saunders A.M."/>
            <person name="Nielsen J.L."/>
            <person name="Wimmer R."/>
            <person name="Le V.Q."/>
            <person name="McIlroy S.J."/>
            <person name="Petrovski S."/>
            <person name="Seviour R.J."/>
            <person name="Calteau A."/>
            <person name="Nielsen K.L."/>
            <person name="Nielsen P.H."/>
        </authorList>
    </citation>
    <scope>NUCLEOTIDE SEQUENCE [LARGE SCALE GENOMIC DNA]</scope>
    <source>
        <strain evidence="5 6">T1-X7</strain>
    </source>
</reference>
<dbReference type="InterPro" id="IPR000792">
    <property type="entry name" value="Tscrpt_reg_LuxR_C"/>
</dbReference>
<dbReference type="GO" id="GO:0006355">
    <property type="term" value="P:regulation of DNA-templated transcription"/>
    <property type="evidence" value="ECO:0007669"/>
    <property type="project" value="InterPro"/>
</dbReference>
<evidence type="ECO:0000259" key="4">
    <source>
        <dbReference type="PROSITE" id="PS50110"/>
    </source>
</evidence>
<dbReference type="PROSITE" id="PS50110">
    <property type="entry name" value="RESPONSE_REGULATORY"/>
    <property type="match status" value="1"/>
</dbReference>
<keyword evidence="1" id="KW-0238">DNA-binding</keyword>
<dbReference type="PANTHER" id="PTHR43214">
    <property type="entry name" value="TWO-COMPONENT RESPONSE REGULATOR"/>
    <property type="match status" value="1"/>
</dbReference>
<evidence type="ECO:0000313" key="5">
    <source>
        <dbReference type="EMBL" id="CCH77716.1"/>
    </source>
</evidence>
<keyword evidence="6" id="KW-1185">Reference proteome</keyword>
<dbReference type="SUPFAM" id="SSF46894">
    <property type="entry name" value="C-terminal effector domain of the bipartite response regulators"/>
    <property type="match status" value="1"/>
</dbReference>
<dbReference type="GO" id="GO:0003677">
    <property type="term" value="F:DNA binding"/>
    <property type="evidence" value="ECO:0007669"/>
    <property type="project" value="UniProtKB-KW"/>
</dbReference>
<dbReference type="STRING" id="1194083.BN12_2190001"/>
<sequence>MMAEDLRILIAEDIDLVAEAFAALLQTEPGFDIVAQVRRGDHVLDAALETRPDVALLDVDMPGATGIEATAALQEHLPDCKVLLLTSLPGSGHIPKALAAGASGYVVKSMTADQLIDSIRSVASGRTVIDPQLAADALRTGPNPLTDREVELLRLVGEDLDTEAIAQRLFLTKGTVRNYLSTIMMKLDVTTRAKAVARAKEQGWI</sequence>
<dbReference type="PRINTS" id="PR00038">
    <property type="entry name" value="HTHLUXR"/>
</dbReference>